<evidence type="ECO:0000256" key="7">
    <source>
        <dbReference type="ARBA" id="ARBA00022824"/>
    </source>
</evidence>
<evidence type="ECO:0000256" key="6">
    <source>
        <dbReference type="ARBA" id="ARBA00022723"/>
    </source>
</evidence>
<dbReference type="InterPro" id="IPR002401">
    <property type="entry name" value="Cyt_P450_E_grp-I"/>
</dbReference>
<keyword evidence="5 13" id="KW-0349">Heme</keyword>
<evidence type="ECO:0000256" key="5">
    <source>
        <dbReference type="ARBA" id="ARBA00022617"/>
    </source>
</evidence>
<evidence type="ECO:0000256" key="10">
    <source>
        <dbReference type="ARBA" id="ARBA00023004"/>
    </source>
</evidence>
<evidence type="ECO:0000256" key="9">
    <source>
        <dbReference type="ARBA" id="ARBA00023002"/>
    </source>
</evidence>
<keyword evidence="15" id="KW-0812">Transmembrane</keyword>
<dbReference type="FunFam" id="1.10.630.10:FF:000042">
    <property type="entry name" value="Cytochrome P450"/>
    <property type="match status" value="1"/>
</dbReference>
<keyword evidence="7" id="KW-0256">Endoplasmic reticulum</keyword>
<comment type="similarity">
    <text evidence="4 14">Belongs to the cytochrome P450 family.</text>
</comment>
<comment type="subcellular location">
    <subcellularLocation>
        <location evidence="3">Endoplasmic reticulum membrane</location>
        <topology evidence="3">Peripheral membrane protein</topology>
    </subcellularLocation>
    <subcellularLocation>
        <location evidence="2">Microsome membrane</location>
        <topology evidence="2">Peripheral membrane protein</topology>
    </subcellularLocation>
</comment>
<keyword evidence="17" id="KW-1185">Reference proteome</keyword>
<keyword evidence="11 14" id="KW-0503">Monooxygenase</keyword>
<dbReference type="Gene3D" id="1.10.630.10">
    <property type="entry name" value="Cytochrome P450"/>
    <property type="match status" value="1"/>
</dbReference>
<dbReference type="InterPro" id="IPR036396">
    <property type="entry name" value="Cyt_P450_sf"/>
</dbReference>
<evidence type="ECO:0000256" key="12">
    <source>
        <dbReference type="ARBA" id="ARBA00023136"/>
    </source>
</evidence>
<name>A0A7R8UEW9_HERIL</name>
<keyword evidence="8" id="KW-0492">Microsome</keyword>
<dbReference type="FunCoup" id="A0A7R8UEW9">
    <property type="interactions" value="96"/>
</dbReference>
<organism evidence="16 17">
    <name type="scientific">Hermetia illucens</name>
    <name type="common">Black soldier fly</name>
    <dbReference type="NCBI Taxonomy" id="343691"/>
    <lineage>
        <taxon>Eukaryota</taxon>
        <taxon>Metazoa</taxon>
        <taxon>Ecdysozoa</taxon>
        <taxon>Arthropoda</taxon>
        <taxon>Hexapoda</taxon>
        <taxon>Insecta</taxon>
        <taxon>Pterygota</taxon>
        <taxon>Neoptera</taxon>
        <taxon>Endopterygota</taxon>
        <taxon>Diptera</taxon>
        <taxon>Brachycera</taxon>
        <taxon>Stratiomyomorpha</taxon>
        <taxon>Stratiomyidae</taxon>
        <taxon>Hermetiinae</taxon>
        <taxon>Hermetia</taxon>
    </lineage>
</organism>
<dbReference type="OMA" id="YLECCIN"/>
<dbReference type="InParanoid" id="A0A7R8UEW9"/>
<accession>A0A7R8UEW9</accession>
<reference evidence="16 17" key="1">
    <citation type="submission" date="2020-11" db="EMBL/GenBank/DDBJ databases">
        <authorList>
            <person name="Wallbank WR R."/>
            <person name="Pardo Diaz C."/>
            <person name="Kozak K."/>
            <person name="Martin S."/>
            <person name="Jiggins C."/>
            <person name="Moest M."/>
            <person name="Warren A I."/>
            <person name="Generalovic N T."/>
            <person name="Byers J.R.P. K."/>
            <person name="Montejo-Kovacevich G."/>
            <person name="Yen C E."/>
        </authorList>
    </citation>
    <scope>NUCLEOTIDE SEQUENCE [LARGE SCALE GENOMIC DNA]</scope>
</reference>
<evidence type="ECO:0000256" key="3">
    <source>
        <dbReference type="ARBA" id="ARBA00004406"/>
    </source>
</evidence>
<feature type="transmembrane region" description="Helical" evidence="15">
    <location>
        <begin position="5"/>
        <end position="22"/>
    </location>
</feature>
<keyword evidence="12 15" id="KW-0472">Membrane</keyword>
<dbReference type="PANTHER" id="PTHR24292">
    <property type="entry name" value="CYTOCHROME P450"/>
    <property type="match status" value="1"/>
</dbReference>
<dbReference type="GO" id="GO:0020037">
    <property type="term" value="F:heme binding"/>
    <property type="evidence" value="ECO:0007669"/>
    <property type="project" value="InterPro"/>
</dbReference>
<keyword evidence="15" id="KW-1133">Transmembrane helix</keyword>
<evidence type="ECO:0000256" key="13">
    <source>
        <dbReference type="PIRSR" id="PIRSR602401-1"/>
    </source>
</evidence>
<dbReference type="CDD" id="cd11056">
    <property type="entry name" value="CYP6-like"/>
    <property type="match status" value="1"/>
</dbReference>
<dbReference type="InterPro" id="IPR001128">
    <property type="entry name" value="Cyt_P450"/>
</dbReference>
<dbReference type="InterPro" id="IPR050476">
    <property type="entry name" value="Insect_CytP450_Detox"/>
</dbReference>
<evidence type="ECO:0000256" key="4">
    <source>
        <dbReference type="ARBA" id="ARBA00010617"/>
    </source>
</evidence>
<keyword evidence="9 14" id="KW-0560">Oxidoreductase</keyword>
<dbReference type="AlphaFoldDB" id="A0A7R8UEW9"/>
<dbReference type="Pfam" id="PF00067">
    <property type="entry name" value="p450"/>
    <property type="match status" value="1"/>
</dbReference>
<keyword evidence="10 13" id="KW-0408">Iron</keyword>
<proteinExistence type="inferred from homology"/>
<evidence type="ECO:0000313" key="16">
    <source>
        <dbReference type="EMBL" id="CAD7079511.1"/>
    </source>
</evidence>
<dbReference type="PRINTS" id="PR00463">
    <property type="entry name" value="EP450I"/>
</dbReference>
<dbReference type="OrthoDB" id="2789670at2759"/>
<evidence type="ECO:0000256" key="8">
    <source>
        <dbReference type="ARBA" id="ARBA00022848"/>
    </source>
</evidence>
<dbReference type="Proteomes" id="UP000594454">
    <property type="component" value="Chromosome 1"/>
</dbReference>
<dbReference type="GO" id="GO:0005506">
    <property type="term" value="F:iron ion binding"/>
    <property type="evidence" value="ECO:0007669"/>
    <property type="project" value="InterPro"/>
</dbReference>
<evidence type="ECO:0000256" key="14">
    <source>
        <dbReference type="RuleBase" id="RU000461"/>
    </source>
</evidence>
<evidence type="ECO:0000256" key="15">
    <source>
        <dbReference type="SAM" id="Phobius"/>
    </source>
</evidence>
<dbReference type="PRINTS" id="PR00385">
    <property type="entry name" value="P450"/>
</dbReference>
<feature type="binding site" description="axial binding residue" evidence="13">
    <location>
        <position position="444"/>
    </location>
    <ligand>
        <name>heme</name>
        <dbReference type="ChEBI" id="CHEBI:30413"/>
    </ligand>
    <ligandPart>
        <name>Fe</name>
        <dbReference type="ChEBI" id="CHEBI:18248"/>
    </ligandPart>
</feature>
<evidence type="ECO:0000256" key="1">
    <source>
        <dbReference type="ARBA" id="ARBA00001971"/>
    </source>
</evidence>
<sequence>MALLIPLICILITIATVVYLIFKFRYQYWAKRGVPYVDPIIPFGLRVKENGKRRHFIYILEEMYSKFKKTTPFAGAFFFLRPISVIIDLDLVHHILVKDFNNFSDRGSFYNERDDPLSAHLFSMRGQSWRNLRAKLTPTFTSGKMKFMYPTILKVAAEFDKTLSEMLEVDNVVEIKDILARFTTDIIGTCAFGIECNTLKNPEAEFRKVSRLILGKPRNGVIVRAFLTQFPSLAVKFGVKQLPDEVSSFFMKIVTETVELREKYGIRRNDFMDLLIQMKNKNDSDTGRLTIEQIAAQSFLFFLAGFETSSTTMMFCLYELAMNPEIQDKAKQEIEDVLKKHNGEFSYEAMMDMQYLDCIIYETLRKYPPVISLIRMANKDYIVPDSGKLISKGMRAFIPIYSIHHDPDIYSNPEIFDPNRFTPEERRKRHPMSFLGFGDGPRNCIGLRFGQMQTRIGLVTLLRKYRFKVCVKTLNPMKFCVANPVLSPENGLWLQIESV</sequence>
<gene>
    <name evidence="16" type="ORF">HERILL_LOCUS2724</name>
</gene>
<dbReference type="GO" id="GO:0016705">
    <property type="term" value="F:oxidoreductase activity, acting on paired donors, with incorporation or reduction of molecular oxygen"/>
    <property type="evidence" value="ECO:0007669"/>
    <property type="project" value="InterPro"/>
</dbReference>
<keyword evidence="6 13" id="KW-0479">Metal-binding</keyword>
<dbReference type="EMBL" id="LR899009">
    <property type="protein sequence ID" value="CAD7079511.1"/>
    <property type="molecule type" value="Genomic_DNA"/>
</dbReference>
<dbReference type="GO" id="GO:0004497">
    <property type="term" value="F:monooxygenase activity"/>
    <property type="evidence" value="ECO:0007669"/>
    <property type="project" value="UniProtKB-KW"/>
</dbReference>
<evidence type="ECO:0000313" key="17">
    <source>
        <dbReference type="Proteomes" id="UP000594454"/>
    </source>
</evidence>
<comment type="cofactor">
    <cofactor evidence="1 13">
        <name>heme</name>
        <dbReference type="ChEBI" id="CHEBI:30413"/>
    </cofactor>
</comment>
<dbReference type="SUPFAM" id="SSF48264">
    <property type="entry name" value="Cytochrome P450"/>
    <property type="match status" value="1"/>
</dbReference>
<evidence type="ECO:0008006" key="18">
    <source>
        <dbReference type="Google" id="ProtNLM"/>
    </source>
</evidence>
<evidence type="ECO:0000256" key="11">
    <source>
        <dbReference type="ARBA" id="ARBA00023033"/>
    </source>
</evidence>
<protein>
    <recommendedName>
        <fullName evidence="18">Cytochrome P450</fullName>
    </recommendedName>
</protein>
<dbReference type="InterPro" id="IPR017972">
    <property type="entry name" value="Cyt_P450_CS"/>
</dbReference>
<dbReference type="PANTHER" id="PTHR24292:SF100">
    <property type="entry name" value="CYTOCHROME P450 6A16, ISOFORM B-RELATED"/>
    <property type="match status" value="1"/>
</dbReference>
<evidence type="ECO:0000256" key="2">
    <source>
        <dbReference type="ARBA" id="ARBA00004174"/>
    </source>
</evidence>
<dbReference type="PROSITE" id="PS00086">
    <property type="entry name" value="CYTOCHROME_P450"/>
    <property type="match status" value="1"/>
</dbReference>
<dbReference type="GO" id="GO:0005789">
    <property type="term" value="C:endoplasmic reticulum membrane"/>
    <property type="evidence" value="ECO:0007669"/>
    <property type="project" value="UniProtKB-SubCell"/>
</dbReference>